<dbReference type="GO" id="GO:0003700">
    <property type="term" value="F:DNA-binding transcription factor activity"/>
    <property type="evidence" value="ECO:0007669"/>
    <property type="project" value="InterPro"/>
</dbReference>
<keyword evidence="5" id="KW-0804">Transcription</keyword>
<dbReference type="AlphaFoldDB" id="A0A846WEH5"/>
<dbReference type="PANTHER" id="PTHR30346">
    <property type="entry name" value="TRANSCRIPTIONAL DUAL REGULATOR HCAR-RELATED"/>
    <property type="match status" value="1"/>
</dbReference>
<gene>
    <name evidence="8" type="ORF">HGA10_27490</name>
</gene>
<dbReference type="Proteomes" id="UP000572007">
    <property type="component" value="Unassembled WGS sequence"/>
</dbReference>
<dbReference type="PROSITE" id="PS50931">
    <property type="entry name" value="HTH_LYSR"/>
    <property type="match status" value="1"/>
</dbReference>
<evidence type="ECO:0000256" key="4">
    <source>
        <dbReference type="ARBA" id="ARBA00023159"/>
    </source>
</evidence>
<organism evidence="8 9">
    <name type="scientific">Nocardia coubleae</name>
    <dbReference type="NCBI Taxonomy" id="356147"/>
    <lineage>
        <taxon>Bacteria</taxon>
        <taxon>Bacillati</taxon>
        <taxon>Actinomycetota</taxon>
        <taxon>Actinomycetes</taxon>
        <taxon>Mycobacteriales</taxon>
        <taxon>Nocardiaceae</taxon>
        <taxon>Nocardia</taxon>
    </lineage>
</organism>
<dbReference type="Pfam" id="PF00126">
    <property type="entry name" value="HTH_1"/>
    <property type="match status" value="1"/>
</dbReference>
<dbReference type="EMBL" id="JAAXOM010000009">
    <property type="protein sequence ID" value="NKX91034.1"/>
    <property type="molecule type" value="Genomic_DNA"/>
</dbReference>
<comment type="caution">
    <text evidence="8">The sequence shown here is derived from an EMBL/GenBank/DDBJ whole genome shotgun (WGS) entry which is preliminary data.</text>
</comment>
<evidence type="ECO:0000256" key="2">
    <source>
        <dbReference type="ARBA" id="ARBA00023015"/>
    </source>
</evidence>
<dbReference type="InterPro" id="IPR036390">
    <property type="entry name" value="WH_DNA-bd_sf"/>
</dbReference>
<evidence type="ECO:0000256" key="5">
    <source>
        <dbReference type="ARBA" id="ARBA00023163"/>
    </source>
</evidence>
<accession>A0A846WEH5</accession>
<keyword evidence="9" id="KW-1185">Reference proteome</keyword>
<keyword evidence="2" id="KW-0805">Transcription regulation</keyword>
<comment type="similarity">
    <text evidence="1">Belongs to the LysR transcriptional regulatory family.</text>
</comment>
<evidence type="ECO:0000313" key="9">
    <source>
        <dbReference type="Proteomes" id="UP000572007"/>
    </source>
</evidence>
<keyword evidence="4" id="KW-0010">Activator</keyword>
<dbReference type="InterPro" id="IPR000847">
    <property type="entry name" value="LysR_HTH_N"/>
</dbReference>
<dbReference type="InterPro" id="IPR036388">
    <property type="entry name" value="WH-like_DNA-bd_sf"/>
</dbReference>
<keyword evidence="3" id="KW-0238">DNA-binding</keyword>
<dbReference type="GO" id="GO:0032993">
    <property type="term" value="C:protein-DNA complex"/>
    <property type="evidence" value="ECO:0007669"/>
    <property type="project" value="TreeGrafter"/>
</dbReference>
<evidence type="ECO:0000256" key="3">
    <source>
        <dbReference type="ARBA" id="ARBA00023125"/>
    </source>
</evidence>
<dbReference type="Gene3D" id="3.40.190.10">
    <property type="entry name" value="Periplasmic binding protein-like II"/>
    <property type="match status" value="2"/>
</dbReference>
<evidence type="ECO:0000256" key="6">
    <source>
        <dbReference type="SAM" id="MobiDB-lite"/>
    </source>
</evidence>
<dbReference type="Pfam" id="PF03466">
    <property type="entry name" value="LysR_substrate"/>
    <property type="match status" value="1"/>
</dbReference>
<feature type="region of interest" description="Disordered" evidence="6">
    <location>
        <begin position="289"/>
        <end position="312"/>
    </location>
</feature>
<feature type="domain" description="HTH lysR-type" evidence="7">
    <location>
        <begin position="1"/>
        <end position="58"/>
    </location>
</feature>
<evidence type="ECO:0000259" key="7">
    <source>
        <dbReference type="PROSITE" id="PS50931"/>
    </source>
</evidence>
<dbReference type="SUPFAM" id="SSF53850">
    <property type="entry name" value="Periplasmic binding protein-like II"/>
    <property type="match status" value="1"/>
</dbReference>
<proteinExistence type="inferred from homology"/>
<name>A0A846WEH5_9NOCA</name>
<protein>
    <submittedName>
        <fullName evidence="8">LysR family transcriptional regulator</fullName>
    </submittedName>
</protein>
<dbReference type="GO" id="GO:0003677">
    <property type="term" value="F:DNA binding"/>
    <property type="evidence" value="ECO:0007669"/>
    <property type="project" value="UniProtKB-KW"/>
</dbReference>
<evidence type="ECO:0000256" key="1">
    <source>
        <dbReference type="ARBA" id="ARBA00009437"/>
    </source>
</evidence>
<evidence type="ECO:0000313" key="8">
    <source>
        <dbReference type="EMBL" id="NKX91034.1"/>
    </source>
</evidence>
<dbReference type="CDD" id="cd08414">
    <property type="entry name" value="PBP2_LTTR_aromatics_like"/>
    <property type="match status" value="1"/>
</dbReference>
<sequence length="312" mass="34141">MNWQEQETFLVLAEELHFGRAAERLAVSRARVSQMIHTVERRIGAPLFERTSRRVSLTPLGIQLRDALAPHHHGILAALARAADSAGAAEVLRAGFTHPLGSEMLMSAATMFRAERPACTVELREVQLSDRFGQLRRRELDLVFLEYPAVEPDLVSGPVLLRDAKVLVVPTSHPLATRTSVSVADLADETLLTARGLAGYFLDHHFPTHTPAGRPIHRSMTMPYWQEVMVQVAAGNGIALAAAQAGHFYPRPSLVYLPFDDLPPIEYGLVWRASGLSPAGTAFVRTVTETAPSTMPDSVDREAITQPEPPPG</sequence>
<dbReference type="Gene3D" id="1.10.10.10">
    <property type="entry name" value="Winged helix-like DNA-binding domain superfamily/Winged helix DNA-binding domain"/>
    <property type="match status" value="1"/>
</dbReference>
<dbReference type="PANTHER" id="PTHR30346:SF0">
    <property type="entry name" value="HCA OPERON TRANSCRIPTIONAL ACTIVATOR HCAR"/>
    <property type="match status" value="1"/>
</dbReference>
<dbReference type="InterPro" id="IPR005119">
    <property type="entry name" value="LysR_subst-bd"/>
</dbReference>
<reference evidence="8 9" key="1">
    <citation type="submission" date="2020-04" db="EMBL/GenBank/DDBJ databases">
        <title>MicrobeNet Type strains.</title>
        <authorList>
            <person name="Nicholson A.C."/>
        </authorList>
    </citation>
    <scope>NUCLEOTIDE SEQUENCE [LARGE SCALE GENOMIC DNA]</scope>
    <source>
        <strain evidence="8 9">DSM 44960</strain>
    </source>
</reference>
<dbReference type="SUPFAM" id="SSF46785">
    <property type="entry name" value="Winged helix' DNA-binding domain"/>
    <property type="match status" value="1"/>
</dbReference>
<dbReference type="RefSeq" id="WP_084457584.1">
    <property type="nucleotide sequence ID" value="NZ_JAAXOM010000009.1"/>
</dbReference>